<accession>A0A371GLY4</accession>
<keyword evidence="2" id="KW-1185">Reference proteome</keyword>
<sequence length="123" mass="14396">MMLATSGNEEDFAMESCAANEHAFMLAREGEVNFYYLYVTQFKDLDELRVICHYLLMKPTTPKFLHHYVVRMGSKFGWVSLKSLLNTRLFTTPKFLHHYVVRMGSKFGWVSLKSLLNTRLFTT</sequence>
<dbReference type="EMBL" id="QJKJ01005084">
    <property type="protein sequence ID" value="RDX91567.1"/>
    <property type="molecule type" value="Genomic_DNA"/>
</dbReference>
<organism evidence="1 2">
    <name type="scientific">Mucuna pruriens</name>
    <name type="common">Velvet bean</name>
    <name type="synonym">Dolichos pruriens</name>
    <dbReference type="NCBI Taxonomy" id="157652"/>
    <lineage>
        <taxon>Eukaryota</taxon>
        <taxon>Viridiplantae</taxon>
        <taxon>Streptophyta</taxon>
        <taxon>Embryophyta</taxon>
        <taxon>Tracheophyta</taxon>
        <taxon>Spermatophyta</taxon>
        <taxon>Magnoliopsida</taxon>
        <taxon>eudicotyledons</taxon>
        <taxon>Gunneridae</taxon>
        <taxon>Pentapetalae</taxon>
        <taxon>rosids</taxon>
        <taxon>fabids</taxon>
        <taxon>Fabales</taxon>
        <taxon>Fabaceae</taxon>
        <taxon>Papilionoideae</taxon>
        <taxon>50 kb inversion clade</taxon>
        <taxon>NPAAA clade</taxon>
        <taxon>indigoferoid/millettioid clade</taxon>
        <taxon>Phaseoleae</taxon>
        <taxon>Mucuna</taxon>
    </lineage>
</organism>
<evidence type="ECO:0000313" key="1">
    <source>
        <dbReference type="EMBL" id="RDX91567.1"/>
    </source>
</evidence>
<evidence type="ECO:0000313" key="2">
    <source>
        <dbReference type="Proteomes" id="UP000257109"/>
    </source>
</evidence>
<proteinExistence type="predicted"/>
<dbReference type="Proteomes" id="UP000257109">
    <property type="component" value="Unassembled WGS sequence"/>
</dbReference>
<comment type="caution">
    <text evidence="1">The sequence shown here is derived from an EMBL/GenBank/DDBJ whole genome shotgun (WGS) entry which is preliminary data.</text>
</comment>
<reference evidence="1" key="1">
    <citation type="submission" date="2018-05" db="EMBL/GenBank/DDBJ databases">
        <title>Draft genome of Mucuna pruriens seed.</title>
        <authorList>
            <person name="Nnadi N.E."/>
            <person name="Vos R."/>
            <person name="Hasami M.H."/>
            <person name="Devisetty U.K."/>
            <person name="Aguiy J.C."/>
        </authorList>
    </citation>
    <scope>NUCLEOTIDE SEQUENCE [LARGE SCALE GENOMIC DNA]</scope>
    <source>
        <strain evidence="1">JCA_2017</strain>
    </source>
</reference>
<dbReference type="AlphaFoldDB" id="A0A371GLY4"/>
<protein>
    <submittedName>
        <fullName evidence="1">Uncharacterized protein</fullName>
    </submittedName>
</protein>
<feature type="non-terminal residue" evidence="1">
    <location>
        <position position="1"/>
    </location>
</feature>
<name>A0A371GLY4_MUCPR</name>
<gene>
    <name evidence="1" type="ORF">CR513_26437</name>
</gene>